<evidence type="ECO:0000313" key="1">
    <source>
        <dbReference type="EMBL" id="KAE8257206.1"/>
    </source>
</evidence>
<name>A0A177TIN8_9BASI</name>
<organism evidence="1 2">
    <name type="scientific">Tilletia indica</name>
    <dbReference type="NCBI Taxonomy" id="43049"/>
    <lineage>
        <taxon>Eukaryota</taxon>
        <taxon>Fungi</taxon>
        <taxon>Dikarya</taxon>
        <taxon>Basidiomycota</taxon>
        <taxon>Ustilaginomycotina</taxon>
        <taxon>Exobasidiomycetes</taxon>
        <taxon>Tilletiales</taxon>
        <taxon>Tilletiaceae</taxon>
        <taxon>Tilletia</taxon>
    </lineage>
</organism>
<dbReference type="PANTHER" id="PTHR36142:SF2">
    <property type="entry name" value="METALLO-HYDROLASE_OXIDOREDUCTASE SUPERFAMILY PROTEIN"/>
    <property type="match status" value="1"/>
</dbReference>
<dbReference type="EMBL" id="LWDF02000121">
    <property type="protein sequence ID" value="KAE8257206.1"/>
    <property type="molecule type" value="Genomic_DNA"/>
</dbReference>
<reference evidence="1" key="1">
    <citation type="submission" date="2016-04" db="EMBL/GenBank/DDBJ databases">
        <authorList>
            <person name="Nguyen H.D."/>
            <person name="Samba Siva P."/>
            <person name="Cullis J."/>
            <person name="Levesque C.A."/>
            <person name="Hambleton S."/>
        </authorList>
    </citation>
    <scope>NUCLEOTIDE SEQUENCE</scope>
    <source>
        <strain evidence="1">DAOMC 236416</strain>
    </source>
</reference>
<dbReference type="Proteomes" id="UP000077521">
    <property type="component" value="Unassembled WGS sequence"/>
</dbReference>
<sequence>MCGSRARALRLNGDTSWLLGIPVFKDGDEQSFSLVLDPWLDDSCQIDMTFAFSVQSRVIKAVASSLSEVDALIANSRDDKGKDKEGSKRIDALVLSHPFTDHAHPQTLTNPSNRADLPLLGTPDALGPVRKLPGLPFKDVHTIPLADWESSPLNKPSDLPLPPGIRIVRLQAAEKLAAIRYGPAWSKLHGALAIVWQTEASFSASSPRFGVLLYSPHGIMPASIPPWLLRAESRILIHSLHRQTLPAWLAGPVSLGFSNALELCQPGSFDPALLLGTHDEHKTAGGVVARLLKRKEWGLEDMEEQLLKDGSSAKLRVLAVGEGVELL</sequence>
<reference evidence="1" key="2">
    <citation type="journal article" date="2019" name="IMA Fungus">
        <title>Genome sequencing and comparison of five Tilletia species to identify candidate genes for the detection of regulated species infecting wheat.</title>
        <authorList>
            <person name="Nguyen H.D.T."/>
            <person name="Sultana T."/>
            <person name="Kesanakurti P."/>
            <person name="Hambleton S."/>
        </authorList>
    </citation>
    <scope>NUCLEOTIDE SEQUENCE</scope>
    <source>
        <strain evidence="1">DAOMC 236416</strain>
    </source>
</reference>
<dbReference type="AlphaFoldDB" id="A0A177TIN8"/>
<comment type="caution">
    <text evidence="1">The sequence shown here is derived from an EMBL/GenBank/DDBJ whole genome shotgun (WGS) entry which is preliminary data.</text>
</comment>
<dbReference type="OrthoDB" id="9971601at2759"/>
<dbReference type="PANTHER" id="PTHR36142">
    <property type="entry name" value="METALLO-HYDROLASE/OXIDOREDUCTASE SUPERFAMILY PROTEIN"/>
    <property type="match status" value="1"/>
</dbReference>
<keyword evidence="2" id="KW-1185">Reference proteome</keyword>
<proteinExistence type="predicted"/>
<gene>
    <name evidence="1" type="ORF">A4X13_0g2511</name>
</gene>
<evidence type="ECO:0008006" key="3">
    <source>
        <dbReference type="Google" id="ProtNLM"/>
    </source>
</evidence>
<protein>
    <recommendedName>
        <fullName evidence="3">Metallo-beta-lactamase domain-containing protein</fullName>
    </recommendedName>
</protein>
<evidence type="ECO:0000313" key="2">
    <source>
        <dbReference type="Proteomes" id="UP000077521"/>
    </source>
</evidence>
<accession>A0A177TIN8</accession>
<dbReference type="Gene3D" id="3.60.15.10">
    <property type="entry name" value="Ribonuclease Z/Hydroxyacylglutathione hydrolase-like"/>
    <property type="match status" value="1"/>
</dbReference>
<dbReference type="InterPro" id="IPR036866">
    <property type="entry name" value="RibonucZ/Hydroxyglut_hydro"/>
</dbReference>